<dbReference type="RefSeq" id="WP_073601212.1">
    <property type="nucleotide sequence ID" value="NZ_MRCB01000033.1"/>
</dbReference>
<feature type="compositionally biased region" description="Pro residues" evidence="10">
    <location>
        <begin position="110"/>
        <end position="130"/>
    </location>
</feature>
<keyword evidence="9 11" id="KW-0472">Membrane</keyword>
<dbReference type="GO" id="GO:0030007">
    <property type="term" value="P:intracellular potassium ion homeostasis"/>
    <property type="evidence" value="ECO:0007669"/>
    <property type="project" value="TreeGrafter"/>
</dbReference>
<dbReference type="SFLD" id="SFLDG00002">
    <property type="entry name" value="C1.7:_P-type_atpase_like"/>
    <property type="match status" value="1"/>
</dbReference>
<dbReference type="PRINTS" id="PR00120">
    <property type="entry name" value="HATPASE"/>
</dbReference>
<dbReference type="Pfam" id="PF13246">
    <property type="entry name" value="Cation_ATPase"/>
    <property type="match status" value="1"/>
</dbReference>
<evidence type="ECO:0000256" key="5">
    <source>
        <dbReference type="ARBA" id="ARBA00022741"/>
    </source>
</evidence>
<feature type="compositionally biased region" description="Basic and acidic residues" evidence="10">
    <location>
        <begin position="95"/>
        <end position="106"/>
    </location>
</feature>
<evidence type="ECO:0000256" key="6">
    <source>
        <dbReference type="ARBA" id="ARBA00022840"/>
    </source>
</evidence>
<dbReference type="InterPro" id="IPR001757">
    <property type="entry name" value="P_typ_ATPase"/>
</dbReference>
<feature type="region of interest" description="Disordered" evidence="10">
    <location>
        <begin position="95"/>
        <end position="131"/>
    </location>
</feature>
<feature type="compositionally biased region" description="Basic and acidic residues" evidence="10">
    <location>
        <begin position="1066"/>
        <end position="1077"/>
    </location>
</feature>
<feature type="transmembrane region" description="Helical" evidence="11">
    <location>
        <begin position="376"/>
        <end position="396"/>
    </location>
</feature>
<dbReference type="Gene3D" id="3.40.50.1000">
    <property type="entry name" value="HAD superfamily/HAD-like"/>
    <property type="match status" value="1"/>
</dbReference>
<keyword evidence="5" id="KW-0547">Nucleotide-binding</keyword>
<dbReference type="InterPro" id="IPR050510">
    <property type="entry name" value="Cation_transp_ATPase_P-type"/>
</dbReference>
<dbReference type="AlphaFoldDB" id="A0A1U7H9L4"/>
<dbReference type="EMBL" id="MRCB01000033">
    <property type="protein sequence ID" value="OKH20225.1"/>
    <property type="molecule type" value="Genomic_DNA"/>
</dbReference>
<dbReference type="PROSITE" id="PS00154">
    <property type="entry name" value="ATPASE_E1_E2"/>
    <property type="match status" value="1"/>
</dbReference>
<keyword evidence="8 11" id="KW-1133">Transmembrane helix</keyword>
<dbReference type="Proteomes" id="UP000186868">
    <property type="component" value="Unassembled WGS sequence"/>
</dbReference>
<dbReference type="GO" id="GO:0006883">
    <property type="term" value="P:intracellular sodium ion homeostasis"/>
    <property type="evidence" value="ECO:0007669"/>
    <property type="project" value="TreeGrafter"/>
</dbReference>
<sequence length="1077" mass="116475">MTNRACASPVTKHPMVLALHTAVQGRARFKVRGLYRSDELKEYLESRLSSKKGINFVSARPATGHIIVRFDPECSYKAIAQAIEKLVLDYRNQKAEAPRQKSEVRSKSLPTPPTPPKLPIPPQSPSPRLPAEPWHLKDAGAIAAELETSAEVGLASRAAREKLQRYGANALSETPPRSGLSILLDYFKSVPVALLAAAAGLSLVTGGVADAVVIMGVVALNAALGYATESQSERIIHSLKHLVKPSAFVIRDGNLVEISAQEIVPGDILVLKPGSYVPADARLIEADRLSVDESALTGESIPVTKTPETLTRPDAPLAERTNMVYMGTIVTGGQGLAVVVATGQNTEMGTIQTLVGETIVPQTPMEKQLDRAGSQLVLASSAVCGIVFGIGLLRGYGTLQMLKTSISLAVAAVPEGLPTVATTTLALGINNMRKHHVLIRRLDAVEALGSIQTICLDKTGTLTTNQMSVVELYVNGRSIQRFDGKFLVEEEAIDPYTRDNLTKLMLVSVLCNDSEANSDENGFYVLNGSSTENALIQMAIEAGTNAIALREKYPRLETSHRSENHNFMTTVHLNERHKFIAVKGNPTEVIDLCSWQIKNGEKVPLSEADKLAIEAENERMAGKALRVLAAAYRESDLEEDSNGNPPEDLIWLGLIGMADPIRHGVKDLMGNFHQAGIDTIMITGDQSPTAYAIGKELNLSRGEQLQILDSTHLIEIDPEVMKGLCQRVHVFARISPSHKLQIVQALQQAGRVVAMTGDGINDAPALKAAEVGIAMGHTGTDVAREVADVVIEDDNLETMIIAVSQGRTIYNNIRKAVHFLLSTNTSEILVMLFATVGGLGQPLNAMQLLWLNLVTDIFPGLGLALEQPEPDVLSQPPRPPEEPILKRSDFQRITAESVTLSASVLGSYIYGILRYGIGLQASTIAFMSMVAAQLMHALSCRSEKHRVWSKTKLPPNRYLGAALGGSFALQLLCFIIPGLRSLLKLAPINALDSVVIGSSAFLPFVVNEATKKEQQENRAALEQGNPEDGKHGGTRETRETGELPDKEEIKKAKKTKKTKKQKKKKDKGDKGIRGQGD</sequence>
<dbReference type="GO" id="GO:1902600">
    <property type="term" value="P:proton transmembrane transport"/>
    <property type="evidence" value="ECO:0007669"/>
    <property type="project" value="TreeGrafter"/>
</dbReference>
<evidence type="ECO:0000256" key="4">
    <source>
        <dbReference type="ARBA" id="ARBA00022692"/>
    </source>
</evidence>
<evidence type="ECO:0000259" key="12">
    <source>
        <dbReference type="SMART" id="SM00831"/>
    </source>
</evidence>
<dbReference type="InterPro" id="IPR059000">
    <property type="entry name" value="ATPase_P-type_domA"/>
</dbReference>
<dbReference type="NCBIfam" id="TIGR01494">
    <property type="entry name" value="ATPase_P-type"/>
    <property type="match status" value="3"/>
</dbReference>
<dbReference type="InterPro" id="IPR018303">
    <property type="entry name" value="ATPase_P-typ_P_site"/>
</dbReference>
<feature type="compositionally biased region" description="Basic residues" evidence="10">
    <location>
        <begin position="1051"/>
        <end position="1065"/>
    </location>
</feature>
<gene>
    <name evidence="13" type="ORF">NIES593_19710</name>
</gene>
<feature type="transmembrane region" description="Helical" evidence="11">
    <location>
        <begin position="211"/>
        <end position="228"/>
    </location>
</feature>
<protein>
    <submittedName>
        <fullName evidence="13">ATPase</fullName>
    </submittedName>
</protein>
<dbReference type="GO" id="GO:0046872">
    <property type="term" value="F:metal ion binding"/>
    <property type="evidence" value="ECO:0007669"/>
    <property type="project" value="InterPro"/>
</dbReference>
<dbReference type="STRING" id="1921803.NIES593_19710"/>
<dbReference type="Pfam" id="PF00122">
    <property type="entry name" value="E1-E2_ATPase"/>
    <property type="match status" value="1"/>
</dbReference>
<dbReference type="Gene3D" id="3.40.1110.10">
    <property type="entry name" value="Calcium-transporting ATPase, cytoplasmic domain N"/>
    <property type="match status" value="1"/>
</dbReference>
<keyword evidence="4 11" id="KW-0812">Transmembrane</keyword>
<dbReference type="PRINTS" id="PR00119">
    <property type="entry name" value="CATATPASE"/>
</dbReference>
<evidence type="ECO:0000256" key="7">
    <source>
        <dbReference type="ARBA" id="ARBA00022967"/>
    </source>
</evidence>
<dbReference type="InterPro" id="IPR008250">
    <property type="entry name" value="ATPase_P-typ_transduc_dom_A_sf"/>
</dbReference>
<comment type="caution">
    <text evidence="13">The sequence shown here is derived from an EMBL/GenBank/DDBJ whole genome shotgun (WGS) entry which is preliminary data.</text>
</comment>
<proteinExistence type="inferred from homology"/>
<feature type="transmembrane region" description="Helical" evidence="11">
    <location>
        <begin position="408"/>
        <end position="430"/>
    </location>
</feature>
<evidence type="ECO:0000313" key="14">
    <source>
        <dbReference type="Proteomes" id="UP000186868"/>
    </source>
</evidence>
<dbReference type="InterPro" id="IPR023298">
    <property type="entry name" value="ATPase_P-typ_TM_dom_sf"/>
</dbReference>
<dbReference type="InterPro" id="IPR023299">
    <property type="entry name" value="ATPase_P-typ_cyto_dom_N"/>
</dbReference>
<dbReference type="SUPFAM" id="SSF81660">
    <property type="entry name" value="Metal cation-transporting ATPase, ATP-binding domain N"/>
    <property type="match status" value="1"/>
</dbReference>
<feature type="domain" description="Cation-transporting P-type ATPase N-terminal" evidence="12">
    <location>
        <begin position="133"/>
        <end position="207"/>
    </location>
</feature>
<dbReference type="GO" id="GO:0005886">
    <property type="term" value="C:plasma membrane"/>
    <property type="evidence" value="ECO:0007669"/>
    <property type="project" value="UniProtKB-SubCell"/>
</dbReference>
<comment type="similarity">
    <text evidence="2">Belongs to the cation transport ATPase (P-type) (TC 3.A.3) family. Type IIA subfamily.</text>
</comment>
<keyword evidence="7" id="KW-1278">Translocase</keyword>
<dbReference type="CDD" id="cd07539">
    <property type="entry name" value="P-type_ATPase"/>
    <property type="match status" value="1"/>
</dbReference>
<name>A0A1U7H9L4_9CYAN</name>
<evidence type="ECO:0000256" key="8">
    <source>
        <dbReference type="ARBA" id="ARBA00022989"/>
    </source>
</evidence>
<dbReference type="SUPFAM" id="SSF56784">
    <property type="entry name" value="HAD-like"/>
    <property type="match status" value="1"/>
</dbReference>
<evidence type="ECO:0000256" key="10">
    <source>
        <dbReference type="SAM" id="MobiDB-lite"/>
    </source>
</evidence>
<dbReference type="InterPro" id="IPR023214">
    <property type="entry name" value="HAD_sf"/>
</dbReference>
<evidence type="ECO:0000256" key="1">
    <source>
        <dbReference type="ARBA" id="ARBA00004651"/>
    </source>
</evidence>
<dbReference type="GO" id="GO:0016887">
    <property type="term" value="F:ATP hydrolysis activity"/>
    <property type="evidence" value="ECO:0007669"/>
    <property type="project" value="InterPro"/>
</dbReference>
<evidence type="ECO:0000256" key="9">
    <source>
        <dbReference type="ARBA" id="ARBA00023136"/>
    </source>
</evidence>
<evidence type="ECO:0000313" key="13">
    <source>
        <dbReference type="EMBL" id="OKH20225.1"/>
    </source>
</evidence>
<accession>A0A1U7H9L4</accession>
<keyword evidence="3" id="KW-1003">Cell membrane</keyword>
<reference evidence="13 14" key="1">
    <citation type="submission" date="2016-11" db="EMBL/GenBank/DDBJ databases">
        <title>Draft Genome Sequences of Nine Cyanobacterial Strains from Diverse Habitats.</title>
        <authorList>
            <person name="Zhu T."/>
            <person name="Hou S."/>
            <person name="Lu X."/>
            <person name="Hess W.R."/>
        </authorList>
    </citation>
    <scope>NUCLEOTIDE SEQUENCE [LARGE SCALE GENOMIC DNA]</scope>
    <source>
        <strain evidence="13 14">NIES-593</strain>
    </source>
</reference>
<dbReference type="PANTHER" id="PTHR43294">
    <property type="entry name" value="SODIUM/POTASSIUM-TRANSPORTING ATPASE SUBUNIT ALPHA"/>
    <property type="match status" value="1"/>
</dbReference>
<dbReference type="InterPro" id="IPR006121">
    <property type="entry name" value="HMA_dom"/>
</dbReference>
<dbReference type="GO" id="GO:0005524">
    <property type="term" value="F:ATP binding"/>
    <property type="evidence" value="ECO:0007669"/>
    <property type="project" value="UniProtKB-KW"/>
</dbReference>
<evidence type="ECO:0000256" key="3">
    <source>
        <dbReference type="ARBA" id="ARBA00022475"/>
    </source>
</evidence>
<dbReference type="InterPro" id="IPR036412">
    <property type="entry name" value="HAD-like_sf"/>
</dbReference>
<keyword evidence="6" id="KW-0067">ATP-binding</keyword>
<dbReference type="GO" id="GO:1990573">
    <property type="term" value="P:potassium ion import across plasma membrane"/>
    <property type="evidence" value="ECO:0007669"/>
    <property type="project" value="TreeGrafter"/>
</dbReference>
<dbReference type="OrthoDB" id="499468at2"/>
<dbReference type="Pfam" id="PF00690">
    <property type="entry name" value="Cation_ATPase_N"/>
    <property type="match status" value="1"/>
</dbReference>
<dbReference type="Pfam" id="PF00689">
    <property type="entry name" value="Cation_ATPase_C"/>
    <property type="match status" value="1"/>
</dbReference>
<dbReference type="SUPFAM" id="SSF81665">
    <property type="entry name" value="Calcium ATPase, transmembrane domain M"/>
    <property type="match status" value="1"/>
</dbReference>
<feature type="region of interest" description="Disordered" evidence="10">
    <location>
        <begin position="1013"/>
        <end position="1077"/>
    </location>
</feature>
<dbReference type="SUPFAM" id="SSF81653">
    <property type="entry name" value="Calcium ATPase, transduction domain A"/>
    <property type="match status" value="1"/>
</dbReference>
<dbReference type="Gene3D" id="1.20.1110.10">
    <property type="entry name" value="Calcium-transporting ATPase, transmembrane domain"/>
    <property type="match status" value="1"/>
</dbReference>
<dbReference type="SFLD" id="SFLDF00027">
    <property type="entry name" value="p-type_atpase"/>
    <property type="match status" value="1"/>
</dbReference>
<dbReference type="CDD" id="cd00371">
    <property type="entry name" value="HMA"/>
    <property type="match status" value="1"/>
</dbReference>
<dbReference type="GO" id="GO:0005391">
    <property type="term" value="F:P-type sodium:potassium-exchanging transporter activity"/>
    <property type="evidence" value="ECO:0007669"/>
    <property type="project" value="TreeGrafter"/>
</dbReference>
<comment type="subcellular location">
    <subcellularLocation>
        <location evidence="1">Cell membrane</location>
        <topology evidence="1">Multi-pass membrane protein</topology>
    </subcellularLocation>
</comment>
<dbReference type="InterPro" id="IPR004014">
    <property type="entry name" value="ATPase_P-typ_cation-transptr_N"/>
</dbReference>
<keyword evidence="14" id="KW-1185">Reference proteome</keyword>
<dbReference type="PANTHER" id="PTHR43294:SF21">
    <property type="entry name" value="CATION TRANSPORTING ATPASE"/>
    <property type="match status" value="1"/>
</dbReference>
<dbReference type="InterPro" id="IPR006068">
    <property type="entry name" value="ATPase_P-typ_cation-transptr_C"/>
</dbReference>
<dbReference type="InterPro" id="IPR044492">
    <property type="entry name" value="P_typ_ATPase_HD_dom"/>
</dbReference>
<evidence type="ECO:0000256" key="11">
    <source>
        <dbReference type="SAM" id="Phobius"/>
    </source>
</evidence>
<dbReference type="GO" id="GO:0036376">
    <property type="term" value="P:sodium ion export across plasma membrane"/>
    <property type="evidence" value="ECO:0007669"/>
    <property type="project" value="TreeGrafter"/>
</dbReference>
<dbReference type="SFLD" id="SFLDS00003">
    <property type="entry name" value="Haloacid_Dehalogenase"/>
    <property type="match status" value="1"/>
</dbReference>
<evidence type="ECO:0000256" key="2">
    <source>
        <dbReference type="ARBA" id="ARBA00005675"/>
    </source>
</evidence>
<feature type="transmembrane region" description="Helical" evidence="11">
    <location>
        <begin position="958"/>
        <end position="979"/>
    </location>
</feature>
<dbReference type="Gene3D" id="2.70.150.10">
    <property type="entry name" value="Calcium-transporting ATPase, cytoplasmic transduction domain A"/>
    <property type="match status" value="1"/>
</dbReference>
<feature type="transmembrane region" description="Helical" evidence="11">
    <location>
        <begin position="919"/>
        <end position="938"/>
    </location>
</feature>
<feature type="compositionally biased region" description="Basic and acidic residues" evidence="10">
    <location>
        <begin position="1027"/>
        <end position="1050"/>
    </location>
</feature>
<dbReference type="SMART" id="SM00831">
    <property type="entry name" value="Cation_ATPase_N"/>
    <property type="match status" value="1"/>
</dbReference>
<organism evidence="13 14">
    <name type="scientific">Hydrococcus rivularis NIES-593</name>
    <dbReference type="NCBI Taxonomy" id="1921803"/>
    <lineage>
        <taxon>Bacteria</taxon>
        <taxon>Bacillati</taxon>
        <taxon>Cyanobacteriota</taxon>
        <taxon>Cyanophyceae</taxon>
        <taxon>Pleurocapsales</taxon>
        <taxon>Hydrococcaceae</taxon>
        <taxon>Hydrococcus</taxon>
    </lineage>
</organism>